<dbReference type="Proteomes" id="UP000610760">
    <property type="component" value="Unassembled WGS sequence"/>
</dbReference>
<dbReference type="Pfam" id="PF00483">
    <property type="entry name" value="NTP_transferase"/>
    <property type="match status" value="1"/>
</dbReference>
<dbReference type="Gene3D" id="2.160.10.10">
    <property type="entry name" value="Hexapeptide repeat proteins"/>
    <property type="match status" value="1"/>
</dbReference>
<dbReference type="InterPro" id="IPR011831">
    <property type="entry name" value="ADP-Glc_PPase"/>
</dbReference>
<dbReference type="GO" id="GO:0008878">
    <property type="term" value="F:glucose-1-phosphate adenylyltransferase activity"/>
    <property type="evidence" value="ECO:0007669"/>
    <property type="project" value="UniProtKB-EC"/>
</dbReference>
<reference evidence="5" key="1">
    <citation type="submission" date="2020-08" db="EMBL/GenBank/DDBJ databases">
        <title>Genome public.</title>
        <authorList>
            <person name="Liu C."/>
            <person name="Sun Q."/>
        </authorList>
    </citation>
    <scope>NUCLEOTIDE SEQUENCE</scope>
    <source>
        <strain evidence="5">NSJ-33</strain>
    </source>
</reference>
<feature type="domain" description="Nucleotidyl transferase" evidence="3">
    <location>
        <begin position="28"/>
        <end position="174"/>
    </location>
</feature>
<evidence type="ECO:0000256" key="2">
    <source>
        <dbReference type="ARBA" id="ARBA00023056"/>
    </source>
</evidence>
<feature type="domain" description="Glucose-1-phosphate adenylyltransferase/Bifunctional protein GlmU-like C-terminal hexapeptide" evidence="4">
    <location>
        <begin position="285"/>
        <end position="355"/>
    </location>
</feature>
<protein>
    <submittedName>
        <fullName evidence="5">Glucose-1-phosphate adenylyltransferase subunit GlgD</fullName>
        <ecNumber evidence="5">2.7.7.27</ecNumber>
    </submittedName>
</protein>
<dbReference type="EMBL" id="JACRSV010000004">
    <property type="protein sequence ID" value="MBC8560644.1"/>
    <property type="molecule type" value="Genomic_DNA"/>
</dbReference>
<dbReference type="SUPFAM" id="SSF51161">
    <property type="entry name" value="Trimeric LpxA-like enzymes"/>
    <property type="match status" value="1"/>
</dbReference>
<sequence>MASQTMCILFSESYGVSPNELASERTLATIPFAGRYRLIDFILSSLVKAKVSNIGILTKEHYGSLQDHLGWGKDWDLDRKTDGLKILTPFAKAETANTRNRSAIDALLSARGYIEMCDEDYIILADANQVMNVDFTAMIKSHIEREADITLLYQNHDEAIYNGVVLDSDTSGRVVDAYFTVGQENETQSAMLNVVIFNKKLLLSLLDRAFTFGWTNLARDFITKNINKLNIYGFEHKGYCAVINTVADYYQASMDLIKKEVRKELFYSDTPVLTHVKNSVPTTYGFDGKVHNSLIADECEIDGELNNCIVFRGVKIKKGAVLNNCIIMQRSIIGSGAKLNCVITDKDVTVADNHVLSGYSTYPFVIAKGQTV</sequence>
<dbReference type="InterPro" id="IPR011004">
    <property type="entry name" value="Trimer_LpxA-like_sf"/>
</dbReference>
<dbReference type="PANTHER" id="PTHR43523:SF6">
    <property type="entry name" value="GLYCOGEN BIOSYNTHESIS PROTEIN GLGD"/>
    <property type="match status" value="1"/>
</dbReference>
<comment type="similarity">
    <text evidence="1">Belongs to the bacterial/plant glucose-1-phosphate adenylyltransferase family.</text>
</comment>
<evidence type="ECO:0000256" key="1">
    <source>
        <dbReference type="ARBA" id="ARBA00010443"/>
    </source>
</evidence>
<dbReference type="InterPro" id="IPR029044">
    <property type="entry name" value="Nucleotide-diphossugar_trans"/>
</dbReference>
<keyword evidence="6" id="KW-1185">Reference proteome</keyword>
<organism evidence="5 6">
    <name type="scientific">Fumia xinanensis</name>
    <dbReference type="NCBI Taxonomy" id="2763659"/>
    <lineage>
        <taxon>Bacteria</taxon>
        <taxon>Bacillati</taxon>
        <taxon>Bacillota</taxon>
        <taxon>Clostridia</taxon>
        <taxon>Eubacteriales</taxon>
        <taxon>Oscillospiraceae</taxon>
        <taxon>Fumia</taxon>
    </lineage>
</organism>
<dbReference type="PANTHER" id="PTHR43523">
    <property type="entry name" value="GLUCOSE-1-PHOSPHATE ADENYLYLTRANSFERASE-RELATED"/>
    <property type="match status" value="1"/>
</dbReference>
<evidence type="ECO:0000259" key="3">
    <source>
        <dbReference type="Pfam" id="PF00483"/>
    </source>
</evidence>
<dbReference type="RefSeq" id="WP_249295780.1">
    <property type="nucleotide sequence ID" value="NZ_JACRSV010000004.1"/>
</dbReference>
<dbReference type="AlphaFoldDB" id="A0A926E2U3"/>
<dbReference type="CDD" id="cd04651">
    <property type="entry name" value="LbH_G1P_AT_C"/>
    <property type="match status" value="1"/>
</dbReference>
<dbReference type="InterPro" id="IPR005835">
    <property type="entry name" value="NTP_transferase_dom"/>
</dbReference>
<keyword evidence="5" id="KW-0808">Transferase</keyword>
<dbReference type="Pfam" id="PF24894">
    <property type="entry name" value="Hexapep_GlmU"/>
    <property type="match status" value="1"/>
</dbReference>
<dbReference type="EC" id="2.7.7.27" evidence="5"/>
<name>A0A926E2U3_9FIRM</name>
<dbReference type="SUPFAM" id="SSF53448">
    <property type="entry name" value="Nucleotide-diphospho-sugar transferases"/>
    <property type="match status" value="1"/>
</dbReference>
<gene>
    <name evidence="5" type="primary">glgD</name>
    <name evidence="5" type="ORF">H8710_11275</name>
</gene>
<keyword evidence="5" id="KW-0548">Nucleotidyltransferase</keyword>
<proteinExistence type="inferred from homology"/>
<evidence type="ECO:0000313" key="6">
    <source>
        <dbReference type="Proteomes" id="UP000610760"/>
    </source>
</evidence>
<dbReference type="Gene3D" id="3.90.550.10">
    <property type="entry name" value="Spore Coat Polysaccharide Biosynthesis Protein SpsA, Chain A"/>
    <property type="match status" value="1"/>
</dbReference>
<comment type="caution">
    <text evidence="5">The sequence shown here is derived from an EMBL/GenBank/DDBJ whole genome shotgun (WGS) entry which is preliminary data.</text>
</comment>
<evidence type="ECO:0000259" key="4">
    <source>
        <dbReference type="Pfam" id="PF24894"/>
    </source>
</evidence>
<dbReference type="InterPro" id="IPR011832">
    <property type="entry name" value="GlgDAde_trans"/>
</dbReference>
<accession>A0A926E2U3</accession>
<dbReference type="InterPro" id="IPR056818">
    <property type="entry name" value="GlmU/GlgC-like_hexapep"/>
</dbReference>
<evidence type="ECO:0000313" key="5">
    <source>
        <dbReference type="EMBL" id="MBC8560644.1"/>
    </source>
</evidence>
<dbReference type="GO" id="GO:0005978">
    <property type="term" value="P:glycogen biosynthetic process"/>
    <property type="evidence" value="ECO:0007669"/>
    <property type="project" value="UniProtKB-KW"/>
</dbReference>
<keyword evidence="2" id="KW-0320">Glycogen biosynthesis</keyword>
<dbReference type="NCBIfam" id="TIGR02092">
    <property type="entry name" value="glgD"/>
    <property type="match status" value="1"/>
</dbReference>